<keyword evidence="2" id="KW-1185">Reference proteome</keyword>
<organism evidence="1 2">
    <name type="scientific">Amycolatopsis bartoniae</name>
    <dbReference type="NCBI Taxonomy" id="941986"/>
    <lineage>
        <taxon>Bacteria</taxon>
        <taxon>Bacillati</taxon>
        <taxon>Actinomycetota</taxon>
        <taxon>Actinomycetes</taxon>
        <taxon>Pseudonocardiales</taxon>
        <taxon>Pseudonocardiaceae</taxon>
        <taxon>Amycolatopsis</taxon>
    </lineage>
</organism>
<dbReference type="Proteomes" id="UP000658656">
    <property type="component" value="Unassembled WGS sequence"/>
</dbReference>
<dbReference type="EMBL" id="BNAV01000010">
    <property type="protein sequence ID" value="GHF73690.1"/>
    <property type="molecule type" value="Genomic_DNA"/>
</dbReference>
<accession>A0A8H9IXD3</accession>
<dbReference type="AlphaFoldDB" id="A0A8H9IXD3"/>
<protein>
    <submittedName>
        <fullName evidence="1">Uncharacterized protein</fullName>
    </submittedName>
</protein>
<reference evidence="1" key="2">
    <citation type="submission" date="2020-09" db="EMBL/GenBank/DDBJ databases">
        <authorList>
            <person name="Sun Q."/>
            <person name="Zhou Y."/>
        </authorList>
    </citation>
    <scope>NUCLEOTIDE SEQUENCE</scope>
    <source>
        <strain evidence="1">CGMCC 4.7679</strain>
    </source>
</reference>
<sequence length="56" mass="6136">MTAPDFSPEGRLAELFERWRRDIASVPIPTLVDLATAVSIVRNGRADASPDEAPTR</sequence>
<reference evidence="1" key="1">
    <citation type="journal article" date="2014" name="Int. J. Syst. Evol. Microbiol.">
        <title>Complete genome sequence of Corynebacterium casei LMG S-19264T (=DSM 44701T), isolated from a smear-ripened cheese.</title>
        <authorList>
            <consortium name="US DOE Joint Genome Institute (JGI-PGF)"/>
            <person name="Walter F."/>
            <person name="Albersmeier A."/>
            <person name="Kalinowski J."/>
            <person name="Ruckert C."/>
        </authorList>
    </citation>
    <scope>NUCLEOTIDE SEQUENCE</scope>
    <source>
        <strain evidence="1">CGMCC 4.7679</strain>
    </source>
</reference>
<evidence type="ECO:0000313" key="2">
    <source>
        <dbReference type="Proteomes" id="UP000658656"/>
    </source>
</evidence>
<gene>
    <name evidence="1" type="ORF">GCM10017566_54270</name>
</gene>
<dbReference type="RefSeq" id="WP_183176539.1">
    <property type="nucleotide sequence ID" value="NZ_BNAV01000010.1"/>
</dbReference>
<proteinExistence type="predicted"/>
<comment type="caution">
    <text evidence="1">The sequence shown here is derived from an EMBL/GenBank/DDBJ whole genome shotgun (WGS) entry which is preliminary data.</text>
</comment>
<name>A0A8H9IXD3_9PSEU</name>
<evidence type="ECO:0000313" key="1">
    <source>
        <dbReference type="EMBL" id="GHF73690.1"/>
    </source>
</evidence>